<organism evidence="18 19">
    <name type="scientific">Rasamsonia emersonii (strain ATCC 16479 / CBS 393.64 / IMI 116815)</name>
    <dbReference type="NCBI Taxonomy" id="1408163"/>
    <lineage>
        <taxon>Eukaryota</taxon>
        <taxon>Fungi</taxon>
        <taxon>Dikarya</taxon>
        <taxon>Ascomycota</taxon>
        <taxon>Pezizomycotina</taxon>
        <taxon>Eurotiomycetes</taxon>
        <taxon>Eurotiomycetidae</taxon>
        <taxon>Eurotiales</taxon>
        <taxon>Trichocomaceae</taxon>
        <taxon>Rasamsonia</taxon>
    </lineage>
</organism>
<dbReference type="PROSITE" id="PS50893">
    <property type="entry name" value="ABC_TRANSPORTER_2"/>
    <property type="match status" value="2"/>
</dbReference>
<dbReference type="InterPro" id="IPR013525">
    <property type="entry name" value="ABC2_TM"/>
</dbReference>
<dbReference type="InterPro" id="IPR017871">
    <property type="entry name" value="ABC_transporter-like_CS"/>
</dbReference>
<protein>
    <recommendedName>
        <fullName evidence="13">ABC multidrug transporter atrF</fullName>
    </recommendedName>
</protein>
<dbReference type="InterPro" id="IPR034001">
    <property type="entry name" value="ABCG_PDR_1"/>
</dbReference>
<evidence type="ECO:0000256" key="16">
    <source>
        <dbReference type="SAM" id="SignalP"/>
    </source>
</evidence>
<feature type="compositionally biased region" description="Basic and acidic residues" evidence="14">
    <location>
        <begin position="91"/>
        <end position="108"/>
    </location>
</feature>
<feature type="chain" id="PRO_5002481796" description="ABC multidrug transporter atrF" evidence="16">
    <location>
        <begin position="21"/>
        <end position="1640"/>
    </location>
</feature>
<keyword evidence="8" id="KW-0067">ATP-binding</keyword>
<evidence type="ECO:0000256" key="8">
    <source>
        <dbReference type="ARBA" id="ARBA00022840"/>
    </source>
</evidence>
<evidence type="ECO:0000313" key="18">
    <source>
        <dbReference type="EMBL" id="KKA18380.1"/>
    </source>
</evidence>
<keyword evidence="5 15" id="KW-0812">Transmembrane</keyword>
<feature type="domain" description="ABC transporter" evidence="17">
    <location>
        <begin position="274"/>
        <end position="523"/>
    </location>
</feature>
<evidence type="ECO:0000256" key="2">
    <source>
        <dbReference type="ARBA" id="ARBA00006012"/>
    </source>
</evidence>
<feature type="transmembrane region" description="Helical" evidence="15">
    <location>
        <begin position="719"/>
        <end position="739"/>
    </location>
</feature>
<evidence type="ECO:0000259" key="17">
    <source>
        <dbReference type="PROSITE" id="PS50893"/>
    </source>
</evidence>
<accession>A0A0F4YJT9</accession>
<feature type="region of interest" description="Disordered" evidence="14">
    <location>
        <begin position="91"/>
        <end position="191"/>
    </location>
</feature>
<evidence type="ECO:0000256" key="9">
    <source>
        <dbReference type="ARBA" id="ARBA00022989"/>
    </source>
</evidence>
<feature type="transmembrane region" description="Helical" evidence="15">
    <location>
        <begin position="746"/>
        <end position="765"/>
    </location>
</feature>
<comment type="similarity">
    <text evidence="2">Belongs to the ABC transporter superfamily. ABCG family. PDR (TC 3.A.1.205) subfamily.</text>
</comment>
<evidence type="ECO:0000256" key="15">
    <source>
        <dbReference type="SAM" id="Phobius"/>
    </source>
</evidence>
<evidence type="ECO:0000256" key="1">
    <source>
        <dbReference type="ARBA" id="ARBA00004651"/>
    </source>
</evidence>
<dbReference type="PANTHER" id="PTHR19241">
    <property type="entry name" value="ATP-BINDING CASSETTE TRANSPORTER"/>
    <property type="match status" value="1"/>
</dbReference>
<evidence type="ECO:0000313" key="19">
    <source>
        <dbReference type="Proteomes" id="UP000053958"/>
    </source>
</evidence>
<evidence type="ECO:0000256" key="6">
    <source>
        <dbReference type="ARBA" id="ARBA00022737"/>
    </source>
</evidence>
<evidence type="ECO:0000256" key="4">
    <source>
        <dbReference type="ARBA" id="ARBA00022475"/>
    </source>
</evidence>
<feature type="transmembrane region" description="Helical" evidence="15">
    <location>
        <begin position="1438"/>
        <end position="1460"/>
    </location>
</feature>
<feature type="transmembrane region" description="Helical" evidence="15">
    <location>
        <begin position="1374"/>
        <end position="1402"/>
    </location>
</feature>
<proteinExistence type="inferred from homology"/>
<feature type="transmembrane region" description="Helical" evidence="15">
    <location>
        <begin position="1303"/>
        <end position="1325"/>
    </location>
</feature>
<dbReference type="CDD" id="cd03233">
    <property type="entry name" value="ABCG_PDR_domain1"/>
    <property type="match status" value="1"/>
</dbReference>
<feature type="compositionally biased region" description="Basic and acidic residues" evidence="14">
    <location>
        <begin position="930"/>
        <end position="945"/>
    </location>
</feature>
<feature type="transmembrane region" description="Helical" evidence="15">
    <location>
        <begin position="888"/>
        <end position="906"/>
    </location>
</feature>
<keyword evidence="19" id="KW-1185">Reference proteome</keyword>
<comment type="subcellular location">
    <subcellularLocation>
        <location evidence="1">Cell membrane</location>
        <topology evidence="1">Multi-pass membrane protein</topology>
    </subcellularLocation>
</comment>
<feature type="compositionally biased region" description="Polar residues" evidence="14">
    <location>
        <begin position="948"/>
        <end position="959"/>
    </location>
</feature>
<feature type="compositionally biased region" description="Basic and acidic residues" evidence="14">
    <location>
        <begin position="135"/>
        <end position="161"/>
    </location>
</feature>
<dbReference type="CDD" id="cd03232">
    <property type="entry name" value="ABCG_PDR_domain2"/>
    <property type="match status" value="1"/>
</dbReference>
<dbReference type="Pfam" id="PF14510">
    <property type="entry name" value="ABC_trans_N"/>
    <property type="match status" value="1"/>
</dbReference>
<dbReference type="Gene3D" id="3.40.50.300">
    <property type="entry name" value="P-loop containing nucleotide triphosphate hydrolases"/>
    <property type="match status" value="2"/>
</dbReference>
<feature type="signal peptide" evidence="16">
    <location>
        <begin position="1"/>
        <end position="20"/>
    </location>
</feature>
<dbReference type="Pfam" id="PF00005">
    <property type="entry name" value="ABC_tran"/>
    <property type="match status" value="2"/>
</dbReference>
<keyword evidence="4" id="KW-1003">Cell membrane</keyword>
<comment type="caution">
    <text evidence="18">The sequence shown here is derived from an EMBL/GenBank/DDBJ whole genome shotgun (WGS) entry which is preliminary data.</text>
</comment>
<evidence type="ECO:0000256" key="7">
    <source>
        <dbReference type="ARBA" id="ARBA00022741"/>
    </source>
</evidence>
<dbReference type="OrthoDB" id="245989at2759"/>
<dbReference type="InterPro" id="IPR010929">
    <property type="entry name" value="PDR_CDR_ABC"/>
</dbReference>
<dbReference type="GO" id="GO:0005524">
    <property type="term" value="F:ATP binding"/>
    <property type="evidence" value="ECO:0007669"/>
    <property type="project" value="UniProtKB-KW"/>
</dbReference>
<feature type="transmembrane region" description="Helical" evidence="15">
    <location>
        <begin position="1414"/>
        <end position="1432"/>
    </location>
</feature>
<keyword evidence="11" id="KW-0325">Glycoprotein</keyword>
<feature type="compositionally biased region" description="Polar residues" evidence="14">
    <location>
        <begin position="119"/>
        <end position="132"/>
    </location>
</feature>
<dbReference type="InterPro" id="IPR029481">
    <property type="entry name" value="ABC_trans_N"/>
</dbReference>
<dbReference type="InterPro" id="IPR027417">
    <property type="entry name" value="P-loop_NTPase"/>
</dbReference>
<dbReference type="Pfam" id="PF06422">
    <property type="entry name" value="PDR_CDR"/>
    <property type="match status" value="1"/>
</dbReference>
<dbReference type="GO" id="GO:0005886">
    <property type="term" value="C:plasma membrane"/>
    <property type="evidence" value="ECO:0007669"/>
    <property type="project" value="UniProtKB-SubCell"/>
</dbReference>
<dbReference type="GO" id="GO:0016887">
    <property type="term" value="F:ATP hydrolysis activity"/>
    <property type="evidence" value="ECO:0007669"/>
    <property type="project" value="InterPro"/>
</dbReference>
<dbReference type="GeneID" id="25319940"/>
<dbReference type="RefSeq" id="XP_013324992.1">
    <property type="nucleotide sequence ID" value="XM_013469538.1"/>
</dbReference>
<dbReference type="EMBL" id="LASV01000462">
    <property type="protein sequence ID" value="KKA18380.1"/>
    <property type="molecule type" value="Genomic_DNA"/>
</dbReference>
<feature type="transmembrane region" description="Helical" evidence="15">
    <location>
        <begin position="777"/>
        <end position="796"/>
    </location>
</feature>
<keyword evidence="10 15" id="KW-0472">Membrane</keyword>
<feature type="transmembrane region" description="Helical" evidence="15">
    <location>
        <begin position="636"/>
        <end position="655"/>
    </location>
</feature>
<evidence type="ECO:0000256" key="11">
    <source>
        <dbReference type="ARBA" id="ARBA00023180"/>
    </source>
</evidence>
<dbReference type="GO" id="GO:0140359">
    <property type="term" value="F:ABC-type transporter activity"/>
    <property type="evidence" value="ECO:0007669"/>
    <property type="project" value="InterPro"/>
</dbReference>
<sequence length="1640" mass="183947">MDARLLSGFLFLLLFPSLSCLPSCLPLTATCALLQFPAAPSLGLLLRAPDLRLPKSCDSHHSNLTAALQQKQLNFCPPLDKMAATPGIVEKMHRESSSEEGRAERETQQPEPPAETESMAASTLGSPSQTSIEGRWGEREGEPVSRHGAMEDYEEMRRELTRLSLQRSRSITSRRFQPASRLRTSHSQRGDMKDEEYVMDAESSVEGSDLAAGTFDLSEFLLSGTLERRTTTGDSAKKVGVVFKNLTVKGVQSSASFVKTLPDAIIGTFGPDLYRIIQYFFPAVRFGKPPPTRDLVRDFSGVVRPGEMMMVLGRPGAGCTSFLKAIANDRADYAAVLGEVSYGGIPAEEQNKHFRGEVNYNPEDDQHFASLTVWQTLKFSLMNKTKKNDRSTIPIIIEALMKMFGISHTRNTLVGNEYVRGVSGGERKRVSIAETLATKSTVVCWDNSTRGLDASTALDYAKSLRIMTDVSRRTTFVTLYQAGEGIYELMDKVLVIDEGRMLYQGPASEAKQYFIDLGFHCPPQSTTADFLTSLCDPNARQFQPGREASTPKTAEELEAVFRQSDAYQRVLNDIAEYEKWLNDTEKEDTRRFQQSVGQSKSKTVSKKSPYTVSFPRQVAACVKRQFWLLWGDKTSLYTKFFIIISNALIVSSMFYGQSLDTSGAFSRGGTLFFSVLFLGWLQLTELMPAVSGRVIIQRHKNYAFYRPSAVSIARVVVDFPFIFTMCVIFTIIVYFLSGLDVDVSKFFIYALFVYTTTICITAMYRMFAALSPTIDDAVRFGGIALNILVIFVGYVIPKSTLIRDSIWFGWLIYVNPISYSYEAVLANEFSNRDMDCSPSMLVPQGPGVDPAYQGCSLPGSQLGSKTVSGEAYLQTTFNFTRHHLWRNLGVVIAFTVLYILVTVIAAETLSFVRGGGGALVFKKSRRTKNLAKEQSKKHDDEEAKQVEANVSGSTSSGNDAALNSLTTSDRIFTWSNVEYTVPYGNGQRKLLNGVSGYAKPGIMIALMGASGAGKTTLLNTLAQRQKTGIVTGDMLVDGKPLGPDFQRGTGFCEQMDLHDGTATIREAFEFSALLRQDRNIPRQEKIDYVNRIINLLELEDIQDAIINSLGVEQKKRVTIGVELAAKPNLLLFLDEPTSGLDSQAAFSIVRFLRKLAQAGQAIVCTIHQPSSMLIQQFDMILALNPGGNTFYFGPVGEDGRDVIKYFAERGVVCPPSKNVAEFILETAAKPVIRKGKQIDWNEEWRNSEQNRQILQEIQRIVEERSKIPPPEVGKQYEFAAPVTTQIALLTKRLFLQYWRDPSYYYGKLFVSVIIGIFNGFTFWQLGETISNMQDRMFSAFLIIMIPPTVINSIVPKFYMNRALWEAREYPSRIYGWVAFCTANVVCEIPAAIVTSVVYWLLWYYPTGLPTDSSSAGYVFLMTMLFFLFQASWGQWICAFAPSFTVISNVLPFFFVMVNLFNGIVRPYNAFPVFWKYWMYYVNPMTWWLRGVFSSILPSTRVVCAPEETTHFNPPPGQTCGEYAGNFVANIARAGYLANPNATSNCSYCAYRDGREYMHTLNVHDNDKWRCFGIFLAFVIINWFLVYFFIYTVRIRGWKFGMGYIFGFAGKAIDKFKRAISTSLTRRKKKESEKVIYAETA</sequence>
<dbReference type="STRING" id="1408163.A0A0F4YJT9"/>
<keyword evidence="3" id="KW-0813">Transport</keyword>
<gene>
    <name evidence="18" type="ORF">T310_7670</name>
</gene>
<dbReference type="FunFam" id="3.40.50.300:FF:001650">
    <property type="entry name" value="ABC drug exporter AtrF"/>
    <property type="match status" value="1"/>
</dbReference>
<dbReference type="SUPFAM" id="SSF52540">
    <property type="entry name" value="P-loop containing nucleoside triphosphate hydrolases"/>
    <property type="match status" value="2"/>
</dbReference>
<name>A0A0F4YJT9_RASE3</name>
<evidence type="ECO:0000256" key="3">
    <source>
        <dbReference type="ARBA" id="ARBA00022448"/>
    </source>
</evidence>
<keyword evidence="16" id="KW-0732">Signal</keyword>
<feature type="transmembrane region" description="Helical" evidence="15">
    <location>
        <begin position="664"/>
        <end position="683"/>
    </location>
</feature>
<feature type="domain" description="ABC transporter" evidence="17">
    <location>
        <begin position="972"/>
        <end position="1210"/>
    </location>
</feature>
<evidence type="ECO:0000256" key="12">
    <source>
        <dbReference type="ARBA" id="ARBA00047823"/>
    </source>
</evidence>
<feature type="transmembrane region" description="Helical" evidence="15">
    <location>
        <begin position="1337"/>
        <end position="1354"/>
    </location>
</feature>
<feature type="region of interest" description="Disordered" evidence="14">
    <location>
        <begin position="929"/>
        <end position="959"/>
    </location>
</feature>
<dbReference type="InterPro" id="IPR034003">
    <property type="entry name" value="ABCG_PDR_2"/>
</dbReference>
<reference evidence="18 19" key="1">
    <citation type="submission" date="2015-04" db="EMBL/GenBank/DDBJ databases">
        <authorList>
            <person name="Heijne W.H."/>
            <person name="Fedorova N.D."/>
            <person name="Nierman W.C."/>
            <person name="Vollebregt A.W."/>
            <person name="Zhao Z."/>
            <person name="Wu L."/>
            <person name="Kumar M."/>
            <person name="Stam H."/>
            <person name="van den Berg M.A."/>
            <person name="Pel H.J."/>
        </authorList>
    </citation>
    <scope>NUCLEOTIDE SEQUENCE [LARGE SCALE GENOMIC DNA]</scope>
    <source>
        <strain evidence="18 19">CBS 393.64</strain>
    </source>
</reference>
<dbReference type="Proteomes" id="UP000053958">
    <property type="component" value="Unassembled WGS sequence"/>
</dbReference>
<evidence type="ECO:0000256" key="10">
    <source>
        <dbReference type="ARBA" id="ARBA00023136"/>
    </source>
</evidence>
<keyword evidence="9 15" id="KW-1133">Transmembrane helix</keyword>
<feature type="transmembrane region" description="Helical" evidence="15">
    <location>
        <begin position="1571"/>
        <end position="1592"/>
    </location>
</feature>
<keyword evidence="6" id="KW-0677">Repeat</keyword>
<evidence type="ECO:0000256" key="13">
    <source>
        <dbReference type="ARBA" id="ARBA00069001"/>
    </source>
</evidence>
<dbReference type="SMART" id="SM00382">
    <property type="entry name" value="AAA"/>
    <property type="match status" value="2"/>
</dbReference>
<dbReference type="PROSITE" id="PS00211">
    <property type="entry name" value="ABC_TRANSPORTER_1"/>
    <property type="match status" value="1"/>
</dbReference>
<keyword evidence="7" id="KW-0547">Nucleotide-binding</keyword>
<evidence type="ECO:0000256" key="5">
    <source>
        <dbReference type="ARBA" id="ARBA00022692"/>
    </source>
</evidence>
<comment type="catalytic activity">
    <reaction evidence="12">
        <text>voriconazole(in) + ATP + H2O = voriconazole(out) + ADP + phosphate + H(+)</text>
        <dbReference type="Rhea" id="RHEA:61912"/>
        <dbReference type="ChEBI" id="CHEBI:10023"/>
        <dbReference type="ChEBI" id="CHEBI:15377"/>
        <dbReference type="ChEBI" id="CHEBI:15378"/>
        <dbReference type="ChEBI" id="CHEBI:30616"/>
        <dbReference type="ChEBI" id="CHEBI:43474"/>
        <dbReference type="ChEBI" id="CHEBI:456216"/>
    </reaction>
    <physiologicalReaction direction="left-to-right" evidence="12">
        <dbReference type="Rhea" id="RHEA:61913"/>
    </physiologicalReaction>
</comment>
<dbReference type="InterPro" id="IPR003439">
    <property type="entry name" value="ABC_transporter-like_ATP-bd"/>
</dbReference>
<dbReference type="Pfam" id="PF01061">
    <property type="entry name" value="ABC2_membrane"/>
    <property type="match status" value="2"/>
</dbReference>
<dbReference type="InterPro" id="IPR003593">
    <property type="entry name" value="AAA+_ATPase"/>
</dbReference>
<feature type="compositionally biased region" description="Polar residues" evidence="14">
    <location>
        <begin position="163"/>
        <end position="175"/>
    </location>
</feature>
<dbReference type="FunFam" id="3.40.50.300:FF:000054">
    <property type="entry name" value="ABC multidrug transporter atrF"/>
    <property type="match status" value="1"/>
</dbReference>
<evidence type="ECO:0000256" key="14">
    <source>
        <dbReference type="SAM" id="MobiDB-lite"/>
    </source>
</evidence>